<evidence type="ECO:0000256" key="1">
    <source>
        <dbReference type="ARBA" id="ARBA00007825"/>
    </source>
</evidence>
<dbReference type="InterPro" id="IPR015889">
    <property type="entry name" value="Intradiol_dOase_core"/>
</dbReference>
<evidence type="ECO:0000313" key="7">
    <source>
        <dbReference type="Proteomes" id="UP000281975"/>
    </source>
</evidence>
<evidence type="ECO:0000313" key="6">
    <source>
        <dbReference type="EMBL" id="RKR03423.1"/>
    </source>
</evidence>
<dbReference type="SUPFAM" id="SSF49482">
    <property type="entry name" value="Aromatic compound dioxygenase"/>
    <property type="match status" value="1"/>
</dbReference>
<dbReference type="RefSeq" id="WP_211327930.1">
    <property type="nucleotide sequence ID" value="NZ_RBIN01000005.1"/>
</dbReference>
<feature type="compositionally biased region" description="Basic and acidic residues" evidence="4">
    <location>
        <begin position="15"/>
        <end position="25"/>
    </location>
</feature>
<keyword evidence="7" id="KW-1185">Reference proteome</keyword>
<sequence length="214" mass="24012">MVHRSSPFEGLSPREIMRREQEEATRQPAWLPTGTQTVGPYFHFGMVERGDVPLIRGDNLPPGQRIRLTGAVLDGAGAPINDALLEIWQADGRGRFHTERAEPDFDGFGRFATDADGAFTIDTLKPGVSDDALPAAPHLDVHLFARGVLHTLFTRIYFDDEHNQHDPLLAQVPEERRDTLIARRSTTSSEDVVTYHFNFYMQGAAETVFLIEQE</sequence>
<dbReference type="AlphaFoldDB" id="A0A420WWF5"/>
<proteinExistence type="inferred from homology"/>
<gene>
    <name evidence="6" type="ORF">C7446_1948</name>
</gene>
<evidence type="ECO:0000256" key="3">
    <source>
        <dbReference type="ARBA" id="ARBA00023002"/>
    </source>
</evidence>
<protein>
    <submittedName>
        <fullName evidence="6">Protocatechuate 3,4-dioxygenase alpha subunit</fullName>
    </submittedName>
</protein>
<dbReference type="Pfam" id="PF00775">
    <property type="entry name" value="Dioxygenase_C"/>
    <property type="match status" value="1"/>
</dbReference>
<accession>A0A420WWF5</accession>
<name>A0A420WWF5_9GAMM</name>
<dbReference type="InterPro" id="IPR012786">
    <property type="entry name" value="Protocat_dOase_a"/>
</dbReference>
<dbReference type="GO" id="GO:0018578">
    <property type="term" value="F:protocatechuate 3,4-dioxygenase activity"/>
    <property type="evidence" value="ECO:0007669"/>
    <property type="project" value="InterPro"/>
</dbReference>
<keyword evidence="2 6" id="KW-0223">Dioxygenase</keyword>
<dbReference type="Proteomes" id="UP000281975">
    <property type="component" value="Unassembled WGS sequence"/>
</dbReference>
<evidence type="ECO:0000256" key="2">
    <source>
        <dbReference type="ARBA" id="ARBA00022964"/>
    </source>
</evidence>
<dbReference type="PROSITE" id="PS00083">
    <property type="entry name" value="INTRADIOL_DIOXYGENAS"/>
    <property type="match status" value="1"/>
</dbReference>
<dbReference type="Gene3D" id="2.60.130.10">
    <property type="entry name" value="Aromatic compound dioxygenase"/>
    <property type="match status" value="1"/>
</dbReference>
<dbReference type="EMBL" id="RBIN01000005">
    <property type="protein sequence ID" value="RKR03423.1"/>
    <property type="molecule type" value="Genomic_DNA"/>
</dbReference>
<organism evidence="6 7">
    <name type="scientific">Kushneria sinocarnis</name>
    <dbReference type="NCBI Taxonomy" id="595502"/>
    <lineage>
        <taxon>Bacteria</taxon>
        <taxon>Pseudomonadati</taxon>
        <taxon>Pseudomonadota</taxon>
        <taxon>Gammaproteobacteria</taxon>
        <taxon>Oceanospirillales</taxon>
        <taxon>Halomonadaceae</taxon>
        <taxon>Kushneria</taxon>
    </lineage>
</organism>
<keyword evidence="3" id="KW-0560">Oxidoreductase</keyword>
<comment type="similarity">
    <text evidence="1">Belongs to the intradiol ring-cleavage dioxygenase family.</text>
</comment>
<comment type="caution">
    <text evidence="6">The sequence shown here is derived from an EMBL/GenBank/DDBJ whole genome shotgun (WGS) entry which is preliminary data.</text>
</comment>
<dbReference type="PANTHER" id="PTHR33711">
    <property type="entry name" value="DIOXYGENASE, PUTATIVE (AFU_ORTHOLOGUE AFUA_2G02910)-RELATED"/>
    <property type="match status" value="1"/>
</dbReference>
<dbReference type="InterPro" id="IPR050770">
    <property type="entry name" value="Intradiol_RC_Dioxygenase"/>
</dbReference>
<reference evidence="6 7" key="1">
    <citation type="submission" date="2018-10" db="EMBL/GenBank/DDBJ databases">
        <title>Genomic Encyclopedia of Type Strains, Phase IV (KMG-IV): sequencing the most valuable type-strain genomes for metagenomic binning, comparative biology and taxonomic classification.</title>
        <authorList>
            <person name="Goeker M."/>
        </authorList>
    </citation>
    <scope>NUCLEOTIDE SEQUENCE [LARGE SCALE GENOMIC DNA]</scope>
    <source>
        <strain evidence="6 7">DSM 23229</strain>
    </source>
</reference>
<dbReference type="PANTHER" id="PTHR33711:SF9">
    <property type="entry name" value="PROTOCATECHUATE 3,4-DIOXYGENASE ALPHA CHAIN"/>
    <property type="match status" value="1"/>
</dbReference>
<dbReference type="InterPro" id="IPR000627">
    <property type="entry name" value="Intradiol_dOase_C"/>
</dbReference>
<dbReference type="NCBIfam" id="TIGR02423">
    <property type="entry name" value="protocat_alph"/>
    <property type="match status" value="1"/>
</dbReference>
<dbReference type="GO" id="GO:0008199">
    <property type="term" value="F:ferric iron binding"/>
    <property type="evidence" value="ECO:0007669"/>
    <property type="project" value="InterPro"/>
</dbReference>
<feature type="domain" description="Intradiol ring-cleavage dioxygenases" evidence="5">
    <location>
        <begin position="68"/>
        <end position="96"/>
    </location>
</feature>
<evidence type="ECO:0000256" key="4">
    <source>
        <dbReference type="SAM" id="MobiDB-lite"/>
    </source>
</evidence>
<evidence type="ECO:0000259" key="5">
    <source>
        <dbReference type="PROSITE" id="PS00083"/>
    </source>
</evidence>
<feature type="region of interest" description="Disordered" evidence="4">
    <location>
        <begin position="1"/>
        <end position="27"/>
    </location>
</feature>